<dbReference type="InterPro" id="IPR000160">
    <property type="entry name" value="GGDEF_dom"/>
</dbReference>
<dbReference type="InterPro" id="IPR001789">
    <property type="entry name" value="Sig_transdc_resp-reg_receiver"/>
</dbReference>
<dbReference type="Gene3D" id="3.40.50.2300">
    <property type="match status" value="1"/>
</dbReference>
<dbReference type="Pfam" id="PF19583">
    <property type="entry name" value="ODP"/>
    <property type="match status" value="1"/>
</dbReference>
<dbReference type="NCBIfam" id="TIGR00254">
    <property type="entry name" value="GGDEF"/>
    <property type="match status" value="1"/>
</dbReference>
<dbReference type="RefSeq" id="WP_176239544.1">
    <property type="nucleotide sequence ID" value="NZ_AP024412.1"/>
</dbReference>
<dbReference type="Pfam" id="PF00072">
    <property type="entry name" value="Response_reg"/>
    <property type="match status" value="1"/>
</dbReference>
<dbReference type="SUPFAM" id="SSF52172">
    <property type="entry name" value="CheY-like"/>
    <property type="match status" value="1"/>
</dbReference>
<dbReference type="Gene3D" id="3.30.70.270">
    <property type="match status" value="1"/>
</dbReference>
<dbReference type="PANTHER" id="PTHR44591:SF3">
    <property type="entry name" value="RESPONSE REGULATORY DOMAIN-CONTAINING PROTEIN"/>
    <property type="match status" value="1"/>
</dbReference>
<dbReference type="InterPro" id="IPR045761">
    <property type="entry name" value="ODP_dom"/>
</dbReference>
<dbReference type="GO" id="GO:0000160">
    <property type="term" value="P:phosphorelay signal transduction system"/>
    <property type="evidence" value="ECO:0007669"/>
    <property type="project" value="InterPro"/>
</dbReference>
<dbReference type="InterPro" id="IPR043128">
    <property type="entry name" value="Rev_trsase/Diguanyl_cyclase"/>
</dbReference>
<dbReference type="SMART" id="SM00448">
    <property type="entry name" value="REC"/>
    <property type="match status" value="1"/>
</dbReference>
<evidence type="ECO:0000313" key="3">
    <source>
        <dbReference type="EMBL" id="BCR36081.1"/>
    </source>
</evidence>
<dbReference type="InterPro" id="IPR050595">
    <property type="entry name" value="Bact_response_regulator"/>
</dbReference>
<protein>
    <recommendedName>
        <fullName evidence="5">Response regulator</fullName>
    </recommendedName>
</protein>
<dbReference type="SMART" id="SM00267">
    <property type="entry name" value="GGDEF"/>
    <property type="match status" value="1"/>
</dbReference>
<dbReference type="AlphaFoldDB" id="A0A7U9THZ1"/>
<dbReference type="SUPFAM" id="SSF55073">
    <property type="entry name" value="Nucleotide cyclase"/>
    <property type="match status" value="1"/>
</dbReference>
<evidence type="ECO:0008006" key="5">
    <source>
        <dbReference type="Google" id="ProtNLM"/>
    </source>
</evidence>
<name>A0A7U9THZ1_9MOLU</name>
<reference evidence="3" key="1">
    <citation type="submission" date="2021-01" db="EMBL/GenBank/DDBJ databases">
        <title>Draft genome sequence of Acholeplasmataceae bacterium strain Mahy22.</title>
        <authorList>
            <person name="Watanabe M."/>
            <person name="Kojima H."/>
            <person name="Fukui M."/>
        </authorList>
    </citation>
    <scope>NUCLEOTIDE SEQUENCE</scope>
    <source>
        <strain evidence="3">Mahy22</strain>
    </source>
</reference>
<keyword evidence="1" id="KW-0597">Phosphoprotein</keyword>
<dbReference type="KEGG" id="manr:MPAN_009740"/>
<dbReference type="InterPro" id="IPR029787">
    <property type="entry name" value="Nucleotide_cyclase"/>
</dbReference>
<dbReference type="CDD" id="cd00156">
    <property type="entry name" value="REC"/>
    <property type="match status" value="1"/>
</dbReference>
<dbReference type="PROSITE" id="PS50110">
    <property type="entry name" value="RESPONSE_REGULATORY"/>
    <property type="match status" value="1"/>
</dbReference>
<dbReference type="InterPro" id="IPR011006">
    <property type="entry name" value="CheY-like_superfamily"/>
</dbReference>
<dbReference type="EMBL" id="AP024412">
    <property type="protein sequence ID" value="BCR36081.1"/>
    <property type="molecule type" value="Genomic_DNA"/>
</dbReference>
<evidence type="ECO:0000256" key="1">
    <source>
        <dbReference type="ARBA" id="ARBA00022553"/>
    </source>
</evidence>
<comment type="caution">
    <text evidence="2">Lacks conserved residue(s) required for the propagation of feature annotation.</text>
</comment>
<evidence type="ECO:0000256" key="2">
    <source>
        <dbReference type="PROSITE-ProRule" id="PRU00169"/>
    </source>
</evidence>
<organism evidence="3 4">
    <name type="scientific">Mariniplasma anaerobium</name>
    <dbReference type="NCBI Taxonomy" id="2735436"/>
    <lineage>
        <taxon>Bacteria</taxon>
        <taxon>Bacillati</taxon>
        <taxon>Mycoplasmatota</taxon>
        <taxon>Mollicutes</taxon>
        <taxon>Acholeplasmatales</taxon>
        <taxon>Acholeplasmataceae</taxon>
        <taxon>Mariniplasma</taxon>
    </lineage>
</organism>
<dbReference type="Pfam" id="PF00990">
    <property type="entry name" value="GGDEF"/>
    <property type="match status" value="1"/>
</dbReference>
<dbReference type="PROSITE" id="PS50887">
    <property type="entry name" value="GGDEF"/>
    <property type="match status" value="1"/>
</dbReference>
<gene>
    <name evidence="3" type="ORF">MPAN_009740</name>
</gene>
<sequence length="661" mass="77090">MANKIIPILLEEKVKRYAYLIYRESGSILIDPGSKHHAPLLIAALKSHIKISNLSYIILQSNDYLNLSSLDDLNKAGFKGRVIANESGVPYLNDMLDNNLSSIASLDYQLKLSDQLTLDFIPIPFLPFPECFMTVFKEEGILFSAHLFSQTDCIDGNLEELIMSINHFHEMILPSVEFVRQSIKKLKKYNLIQIYPRLGCFLKRTMIPDIYAKVLAYDFYNSNQVIEYKINKNVSYNYETIINHMLKRLETKYHRSDILDVFKDSDIHLELYPHIEIESTILKEYKLWNGFFDTIYQKRGFEWLTILEPIVKKYHNTYNIKLPTIYKTSFVEQETKIADLNLETTHLKEKVLELSSKISQTTDKLLRCEITDLYNQKFMIGHLLNNLDKPLEENHVRGLMLVHIDNLLSINKKYGTHKGNETLRNLVHLMNSIKTEDTMLFKQTGPGIFVYKHDIAEKDLIAFALNLSKKVKKSDLFIEDITVSISIITTEELNMKYPLDERVNQFIELSQMRLERAKLKGKGQILDMNTDEDTYIEGIILLVDEDETYQNLMVKIFDRIHYKLIIASDIYEAYEQLERHNVDVIISEINLSKLDGFQLKQKINESLTFKNIPFIIVSHLKNLDVVNRCNLLDIDLILQKPIIPDELIGHIKRIRDKKVKI</sequence>
<proteinExistence type="predicted"/>
<dbReference type="PANTHER" id="PTHR44591">
    <property type="entry name" value="STRESS RESPONSE REGULATOR PROTEIN 1"/>
    <property type="match status" value="1"/>
</dbReference>
<dbReference type="Gene3D" id="3.60.15.10">
    <property type="entry name" value="Ribonuclease Z/Hydroxyacylglutathione hydrolase-like"/>
    <property type="match status" value="1"/>
</dbReference>
<accession>A0A7U9THZ1</accession>
<evidence type="ECO:0000313" key="4">
    <source>
        <dbReference type="Proteomes" id="UP000620133"/>
    </source>
</evidence>
<dbReference type="SUPFAM" id="SSF56281">
    <property type="entry name" value="Metallo-hydrolase/oxidoreductase"/>
    <property type="match status" value="1"/>
</dbReference>
<dbReference type="InterPro" id="IPR036866">
    <property type="entry name" value="RibonucZ/Hydroxyglut_hydro"/>
</dbReference>
<keyword evidence="4" id="KW-1185">Reference proteome</keyword>
<dbReference type="Proteomes" id="UP000620133">
    <property type="component" value="Chromosome"/>
</dbReference>